<evidence type="ECO:0000256" key="3">
    <source>
        <dbReference type="ARBA" id="ARBA00023136"/>
    </source>
</evidence>
<feature type="transmembrane region" description="Helical" evidence="4">
    <location>
        <begin position="325"/>
        <end position="346"/>
    </location>
</feature>
<feature type="transmembrane region" description="Helical" evidence="4">
    <location>
        <begin position="93"/>
        <end position="123"/>
    </location>
</feature>
<comment type="caution">
    <text evidence="5">The sequence shown here is derived from an EMBL/GenBank/DDBJ whole genome shotgun (WGS) entry which is preliminary data.</text>
</comment>
<protein>
    <recommendedName>
        <fullName evidence="7">Sodium-dependent glucose transporter 1</fullName>
    </recommendedName>
</protein>
<dbReference type="PANTHER" id="PTHR23121:SF9">
    <property type="entry name" value="SODIUM-DEPENDENT GLUCOSE TRANSPORTER 1"/>
    <property type="match status" value="1"/>
</dbReference>
<sequence length="506" mass="56058">MVVKSSEESQFGIKVYLSQPWNLIKSGYLVLTWIVLGFHLELIGPTMSIVAANAKVDYSGMSSALASRSAGYLIANIFGAIFQNIVKKHSEGLLVCAFILPAIVVFTTPFVKSLIVMCILFLIQGTAQGLTDLGGTNILLTMWGSNAAAPLNAAHLGYGIGAVFVNLLVRPFLTQKSTLVNEKDYKQTNKTLSDVNLTPNSSSLFIPYSITALLCFLLAIGHLFFYIKEQKNHREILQVQQIDYTAVSENPTNLSRLMNKDKSSQYSPRTCGRGYFQYGLTLSIIFVCYTFFIGGNDQTFSKFFFAYLKFDQFNISTKAASWATISYWLSYSIGRLFAAIISVFLSVNMCLNIIWFGGFCLAISWLIFVWFIGLTSTSLFILGAATGLVFSPIFPLSFGLFNQRLNVVPMLLASLLCGSAVGAMTLQKIAGFVLDRNPKHFPTLLIVCLLISIILYLASNLVYFFHERKNLLNACPSLTNGAALSPKTFNEEEQQMATYLRDQQDS</sequence>
<evidence type="ECO:0000256" key="2">
    <source>
        <dbReference type="ARBA" id="ARBA00022989"/>
    </source>
</evidence>
<dbReference type="InterPro" id="IPR036259">
    <property type="entry name" value="MFS_trans_sf"/>
</dbReference>
<feature type="transmembrane region" description="Helical" evidence="4">
    <location>
        <begin position="275"/>
        <end position="294"/>
    </location>
</feature>
<feature type="transmembrane region" description="Helical" evidence="4">
    <location>
        <begin position="353"/>
        <end position="373"/>
    </location>
</feature>
<proteinExistence type="predicted"/>
<dbReference type="InterPro" id="IPR011701">
    <property type="entry name" value="MFS"/>
</dbReference>
<keyword evidence="1 4" id="KW-0812">Transmembrane</keyword>
<keyword evidence="2 4" id="KW-1133">Transmembrane helix</keyword>
<feature type="transmembrane region" description="Helical" evidence="4">
    <location>
        <begin position="379"/>
        <end position="401"/>
    </location>
</feature>
<feature type="transmembrane region" description="Helical" evidence="4">
    <location>
        <begin position="408"/>
        <end position="429"/>
    </location>
</feature>
<evidence type="ECO:0000313" key="5">
    <source>
        <dbReference type="EMBL" id="CAF1086310.1"/>
    </source>
</evidence>
<dbReference type="Gene3D" id="1.20.1250.20">
    <property type="entry name" value="MFS general substrate transporter like domains"/>
    <property type="match status" value="1"/>
</dbReference>
<dbReference type="EMBL" id="CAJNOV010002013">
    <property type="protein sequence ID" value="CAF1086310.1"/>
    <property type="molecule type" value="Genomic_DNA"/>
</dbReference>
<dbReference type="Pfam" id="PF07690">
    <property type="entry name" value="MFS_1"/>
    <property type="match status" value="1"/>
</dbReference>
<feature type="transmembrane region" description="Helical" evidence="4">
    <location>
        <begin position="205"/>
        <end position="227"/>
    </location>
</feature>
<dbReference type="AlphaFoldDB" id="A0A814N3A6"/>
<gene>
    <name evidence="5" type="ORF">CJN711_LOCUS6447</name>
</gene>
<feature type="transmembrane region" description="Helical" evidence="4">
    <location>
        <begin position="70"/>
        <end position="86"/>
    </location>
</feature>
<dbReference type="Proteomes" id="UP000663855">
    <property type="component" value="Unassembled WGS sequence"/>
</dbReference>
<evidence type="ECO:0000256" key="1">
    <source>
        <dbReference type="ARBA" id="ARBA00022692"/>
    </source>
</evidence>
<evidence type="ECO:0008006" key="7">
    <source>
        <dbReference type="Google" id="ProtNLM"/>
    </source>
</evidence>
<keyword evidence="3 4" id="KW-0472">Membrane</keyword>
<evidence type="ECO:0000313" key="6">
    <source>
        <dbReference type="Proteomes" id="UP000663855"/>
    </source>
</evidence>
<evidence type="ECO:0000256" key="4">
    <source>
        <dbReference type="SAM" id="Phobius"/>
    </source>
</evidence>
<dbReference type="PANTHER" id="PTHR23121">
    <property type="entry name" value="SODIUM-DEPENDENT GLUCOSE TRANSPORTER 1"/>
    <property type="match status" value="1"/>
</dbReference>
<feature type="transmembrane region" description="Helical" evidence="4">
    <location>
        <begin position="441"/>
        <end position="465"/>
    </location>
</feature>
<name>A0A814N3A6_9BILA</name>
<reference evidence="5" key="1">
    <citation type="submission" date="2021-02" db="EMBL/GenBank/DDBJ databases">
        <authorList>
            <person name="Nowell W R."/>
        </authorList>
    </citation>
    <scope>NUCLEOTIDE SEQUENCE</scope>
</reference>
<organism evidence="5 6">
    <name type="scientific">Rotaria magnacalcarata</name>
    <dbReference type="NCBI Taxonomy" id="392030"/>
    <lineage>
        <taxon>Eukaryota</taxon>
        <taxon>Metazoa</taxon>
        <taxon>Spiralia</taxon>
        <taxon>Gnathifera</taxon>
        <taxon>Rotifera</taxon>
        <taxon>Eurotatoria</taxon>
        <taxon>Bdelloidea</taxon>
        <taxon>Philodinida</taxon>
        <taxon>Philodinidae</taxon>
        <taxon>Rotaria</taxon>
    </lineage>
</organism>
<dbReference type="SUPFAM" id="SSF103473">
    <property type="entry name" value="MFS general substrate transporter"/>
    <property type="match status" value="1"/>
</dbReference>
<dbReference type="GO" id="GO:0022857">
    <property type="term" value="F:transmembrane transporter activity"/>
    <property type="evidence" value="ECO:0007669"/>
    <property type="project" value="InterPro"/>
</dbReference>
<feature type="transmembrane region" description="Helical" evidence="4">
    <location>
        <begin position="28"/>
        <end position="50"/>
    </location>
</feature>
<accession>A0A814N3A6</accession>